<dbReference type="STRING" id="444597.BST26_03005"/>
<dbReference type="InterPro" id="IPR027268">
    <property type="entry name" value="Peptidase_M4/M1_CTD_sf"/>
</dbReference>
<evidence type="ECO:0000256" key="1">
    <source>
        <dbReference type="ARBA" id="ARBA00000098"/>
    </source>
</evidence>
<evidence type="ECO:0000256" key="7">
    <source>
        <dbReference type="ARBA" id="ARBA00022723"/>
    </source>
</evidence>
<evidence type="ECO:0000256" key="4">
    <source>
        <dbReference type="ARBA" id="ARBA00012564"/>
    </source>
</evidence>
<dbReference type="CDD" id="cd09603">
    <property type="entry name" value="M1_APN_like"/>
    <property type="match status" value="1"/>
</dbReference>
<comment type="similarity">
    <text evidence="3">Belongs to the peptidase M1 family.</text>
</comment>
<dbReference type="SUPFAM" id="SSF55486">
    <property type="entry name" value="Metalloproteases ('zincins'), catalytic domain"/>
    <property type="match status" value="1"/>
</dbReference>
<dbReference type="Pfam" id="PF17900">
    <property type="entry name" value="Peptidase_M1_N"/>
    <property type="match status" value="1"/>
</dbReference>
<accession>A0A1X0DLW5</accession>
<dbReference type="InterPro" id="IPR045357">
    <property type="entry name" value="Aminopeptidase_N-like_N"/>
</dbReference>
<feature type="compositionally biased region" description="Polar residues" evidence="13">
    <location>
        <begin position="1"/>
        <end position="11"/>
    </location>
</feature>
<evidence type="ECO:0000256" key="2">
    <source>
        <dbReference type="ARBA" id="ARBA00001947"/>
    </source>
</evidence>
<keyword evidence="6" id="KW-0645">Protease</keyword>
<evidence type="ECO:0000256" key="5">
    <source>
        <dbReference type="ARBA" id="ARBA00015611"/>
    </source>
</evidence>
<dbReference type="OrthoDB" id="100605at2"/>
<dbReference type="Pfam" id="PF01433">
    <property type="entry name" value="Peptidase_M1"/>
    <property type="match status" value="1"/>
</dbReference>
<evidence type="ECO:0000256" key="9">
    <source>
        <dbReference type="ARBA" id="ARBA00022833"/>
    </source>
</evidence>
<keyword evidence="10" id="KW-0482">Metalloprotease</keyword>
<dbReference type="RefSeq" id="WP_083029281.1">
    <property type="nucleotide sequence ID" value="NZ_AP022618.1"/>
</dbReference>
<dbReference type="InterPro" id="IPR001930">
    <property type="entry name" value="Peptidase_M1"/>
</dbReference>
<dbReference type="SUPFAM" id="SSF63737">
    <property type="entry name" value="Leukotriene A4 hydrolase N-terminal domain"/>
    <property type="match status" value="1"/>
</dbReference>
<dbReference type="GO" id="GO:0006508">
    <property type="term" value="P:proteolysis"/>
    <property type="evidence" value="ECO:0007669"/>
    <property type="project" value="UniProtKB-KW"/>
</dbReference>
<dbReference type="EC" id="3.4.11.2" evidence="4"/>
<gene>
    <name evidence="14" type="ORF">BST26_03005</name>
</gene>
<dbReference type="GO" id="GO:0008270">
    <property type="term" value="F:zinc ion binding"/>
    <property type="evidence" value="ECO:0007669"/>
    <property type="project" value="InterPro"/>
</dbReference>
<proteinExistence type="inferred from homology"/>
<keyword evidence="9" id="KW-0862">Zinc</keyword>
<dbReference type="GO" id="GO:0016285">
    <property type="term" value="F:alanyl aminopeptidase activity"/>
    <property type="evidence" value="ECO:0007669"/>
    <property type="project" value="UniProtKB-EC"/>
</dbReference>
<protein>
    <recommendedName>
        <fullName evidence="5">Aminopeptidase N</fullName>
        <ecNumber evidence="4">3.4.11.2</ecNumber>
    </recommendedName>
    <alternativeName>
        <fullName evidence="11">Alanine aminopeptidase</fullName>
    </alternativeName>
    <alternativeName>
        <fullName evidence="12">Lysyl aminopeptidase</fullName>
    </alternativeName>
</protein>
<comment type="cofactor">
    <cofactor evidence="2">
        <name>Zn(2+)</name>
        <dbReference type="ChEBI" id="CHEBI:29105"/>
    </cofactor>
</comment>
<dbReference type="InterPro" id="IPR050344">
    <property type="entry name" value="Peptidase_M1_aminopeptidases"/>
</dbReference>
<evidence type="ECO:0000313" key="15">
    <source>
        <dbReference type="Proteomes" id="UP000192801"/>
    </source>
</evidence>
<evidence type="ECO:0000256" key="12">
    <source>
        <dbReference type="ARBA" id="ARBA00031533"/>
    </source>
</evidence>
<name>A0A1X0DLW5_9MYCO</name>
<keyword evidence="8" id="KW-0378">Hydrolase</keyword>
<evidence type="ECO:0000256" key="6">
    <source>
        <dbReference type="ARBA" id="ARBA00022670"/>
    </source>
</evidence>
<dbReference type="PRINTS" id="PR00756">
    <property type="entry name" value="ALADIPTASE"/>
</dbReference>
<dbReference type="Gene3D" id="1.10.390.10">
    <property type="entry name" value="Neutral Protease Domain 2"/>
    <property type="match status" value="1"/>
</dbReference>
<sequence length="458" mass="50782">MRKASASSGERNSGKDKRAKAGPPVIDPYLPGVGNFGYRVSRYELELDYKVAINRLAGTATLTAVTLASLKSFSLDLSAALTVSRVTVNGKRPAGFRHTADKLNVTLPAALPPGAAMTVVIRYSGSPKPLKTLWGEVGFEELTEGVLVAGQPNGASSWFPCDDHPSAKASYRIQISVESPYLVLANGELVSKRVRAGQTTWTYELHEPTSTYLVTLQIGMYELVRMSKSPVPMQAVLPARLRRNLDVDFGRQPQMMKLFTKLFGPYPLSSGYTVVITDDTLEIPLEAQGISIFGANHCDGSQDSERLIAHELAHQWFGNSVTVRHWRDIWLHEGFACYAEWLWSEHGGGLSAADLARRYYRKLSDAPADLLLADPGPKDMFDDRVYKRGALTLHVLRNTIGDEKFFALLQDWTTRYRHSTAVTDDFTGLAAKYSSASLHWLWDAWLFSRPVPELEFGP</sequence>
<dbReference type="Gene3D" id="2.60.40.1730">
    <property type="entry name" value="tricorn interacting facor f3 domain"/>
    <property type="match status" value="1"/>
</dbReference>
<evidence type="ECO:0000313" key="14">
    <source>
        <dbReference type="EMBL" id="ORA73378.1"/>
    </source>
</evidence>
<dbReference type="Proteomes" id="UP000192801">
    <property type="component" value="Unassembled WGS sequence"/>
</dbReference>
<evidence type="ECO:0000256" key="11">
    <source>
        <dbReference type="ARBA" id="ARBA00029811"/>
    </source>
</evidence>
<dbReference type="GO" id="GO:0008237">
    <property type="term" value="F:metallopeptidase activity"/>
    <property type="evidence" value="ECO:0007669"/>
    <property type="project" value="UniProtKB-KW"/>
</dbReference>
<evidence type="ECO:0000256" key="8">
    <source>
        <dbReference type="ARBA" id="ARBA00022801"/>
    </source>
</evidence>
<keyword evidence="7" id="KW-0479">Metal-binding</keyword>
<evidence type="ECO:0000256" key="10">
    <source>
        <dbReference type="ARBA" id="ARBA00023049"/>
    </source>
</evidence>
<dbReference type="EMBL" id="MVHS01000004">
    <property type="protein sequence ID" value="ORA73378.1"/>
    <property type="molecule type" value="Genomic_DNA"/>
</dbReference>
<evidence type="ECO:0000256" key="13">
    <source>
        <dbReference type="SAM" id="MobiDB-lite"/>
    </source>
</evidence>
<evidence type="ECO:0000256" key="3">
    <source>
        <dbReference type="ARBA" id="ARBA00010136"/>
    </source>
</evidence>
<comment type="caution">
    <text evidence="14">The sequence shown here is derived from an EMBL/GenBank/DDBJ whole genome shotgun (WGS) entry which is preliminary data.</text>
</comment>
<keyword evidence="15" id="KW-1185">Reference proteome</keyword>
<dbReference type="InterPro" id="IPR014782">
    <property type="entry name" value="Peptidase_M1_dom"/>
</dbReference>
<dbReference type="PANTHER" id="PTHR11533">
    <property type="entry name" value="PROTEASE M1 ZINC METALLOPROTEASE"/>
    <property type="match status" value="1"/>
</dbReference>
<reference evidence="14 15" key="1">
    <citation type="submission" date="2016-12" db="EMBL/GenBank/DDBJ databases">
        <title>The new phylogeny of genus Mycobacterium.</title>
        <authorList>
            <person name="Tortoli E."/>
            <person name="Trovato A."/>
            <person name="Cirillo D.M."/>
        </authorList>
    </citation>
    <scope>NUCLEOTIDE SEQUENCE [LARGE SCALE GENOMIC DNA]</scope>
    <source>
        <strain evidence="14 15">DSM 45130</strain>
    </source>
</reference>
<feature type="region of interest" description="Disordered" evidence="13">
    <location>
        <begin position="1"/>
        <end position="24"/>
    </location>
</feature>
<dbReference type="AlphaFoldDB" id="A0A1X0DLW5"/>
<organism evidence="14 15">
    <name type="scientific">Mycolicibacterium insubricum</name>
    <dbReference type="NCBI Taxonomy" id="444597"/>
    <lineage>
        <taxon>Bacteria</taxon>
        <taxon>Bacillati</taxon>
        <taxon>Actinomycetota</taxon>
        <taxon>Actinomycetes</taxon>
        <taxon>Mycobacteriales</taxon>
        <taxon>Mycobacteriaceae</taxon>
        <taxon>Mycolicibacterium</taxon>
    </lineage>
</organism>
<comment type="catalytic activity">
    <reaction evidence="1">
        <text>Release of an N-terminal amino acid, Xaa-|-Yaa- from a peptide, amide or arylamide. Xaa is preferably Ala, but may be most amino acids including Pro (slow action). When a terminal hydrophobic residue is followed by a prolyl residue, the two may be released as an intact Xaa-Pro dipeptide.</text>
        <dbReference type="EC" id="3.4.11.2"/>
    </reaction>
</comment>
<dbReference type="InterPro" id="IPR042097">
    <property type="entry name" value="Aminopeptidase_N-like_N_sf"/>
</dbReference>
<dbReference type="PANTHER" id="PTHR11533:SF297">
    <property type="entry name" value="AMINOPEPTIDASE N"/>
    <property type="match status" value="1"/>
</dbReference>